<dbReference type="EMBL" id="CABFNP030001281">
    <property type="protein sequence ID" value="CAI6096232.1"/>
    <property type="molecule type" value="Genomic_DNA"/>
</dbReference>
<proteinExistence type="predicted"/>
<gene>
    <name evidence="2" type="ORF">CCHLO57077_00010644</name>
</gene>
<name>A0AA35MFJ3_9HYPO</name>
<feature type="region of interest" description="Disordered" evidence="1">
    <location>
        <begin position="159"/>
        <end position="201"/>
    </location>
</feature>
<protein>
    <submittedName>
        <fullName evidence="2">Uncharacterized protein</fullName>
    </submittedName>
</protein>
<dbReference type="Proteomes" id="UP001160390">
    <property type="component" value="Unassembled WGS sequence"/>
</dbReference>
<comment type="caution">
    <text evidence="2">The sequence shown here is derived from an EMBL/GenBank/DDBJ whole genome shotgun (WGS) entry which is preliminary data.</text>
</comment>
<feature type="compositionally biased region" description="Low complexity" evidence="1">
    <location>
        <begin position="164"/>
        <end position="189"/>
    </location>
</feature>
<reference evidence="2" key="1">
    <citation type="submission" date="2023-01" db="EMBL/GenBank/DDBJ databases">
        <authorList>
            <person name="Piombo E."/>
        </authorList>
    </citation>
    <scope>NUCLEOTIDE SEQUENCE</scope>
</reference>
<evidence type="ECO:0000313" key="3">
    <source>
        <dbReference type="Proteomes" id="UP001160390"/>
    </source>
</evidence>
<evidence type="ECO:0000313" key="2">
    <source>
        <dbReference type="EMBL" id="CAI6096232.1"/>
    </source>
</evidence>
<accession>A0AA35MFJ3</accession>
<organism evidence="2 3">
    <name type="scientific">Clonostachys chloroleuca</name>
    <dbReference type="NCBI Taxonomy" id="1926264"/>
    <lineage>
        <taxon>Eukaryota</taxon>
        <taxon>Fungi</taxon>
        <taxon>Dikarya</taxon>
        <taxon>Ascomycota</taxon>
        <taxon>Pezizomycotina</taxon>
        <taxon>Sordariomycetes</taxon>
        <taxon>Hypocreomycetidae</taxon>
        <taxon>Hypocreales</taxon>
        <taxon>Bionectriaceae</taxon>
        <taxon>Clonostachys</taxon>
    </lineage>
</organism>
<feature type="compositionally biased region" description="Basic and acidic residues" evidence="1">
    <location>
        <begin position="192"/>
        <end position="201"/>
    </location>
</feature>
<sequence>MAQHDSDEDDQPRKICDRRGDLMVVDTQPQLRIKMDQLADLQAQTPGAILGVRPIPSPQSVAHAKDAMGNGEAGVWTGTVFNAPSTLSPQSTFASRRIDTLNDQVNYERYMIRRRYTPGLADLKTMAVYTDGACASNGLATPKGGCAFSVNDGNGLYSQRLEDAGPTGTAHTPTATELSSAPSSAFSSAVRGGEDPHREND</sequence>
<keyword evidence="3" id="KW-1185">Reference proteome</keyword>
<dbReference type="AlphaFoldDB" id="A0AA35MFJ3"/>
<evidence type="ECO:0000256" key="1">
    <source>
        <dbReference type="SAM" id="MobiDB-lite"/>
    </source>
</evidence>